<accession>A0A396GMN0</accession>
<dbReference type="EMBL" id="PSQE01000008">
    <property type="protein sequence ID" value="RHN39935.1"/>
    <property type="molecule type" value="Genomic_DNA"/>
</dbReference>
<dbReference type="AlphaFoldDB" id="A0A396GMN0"/>
<evidence type="ECO:0000313" key="2">
    <source>
        <dbReference type="Proteomes" id="UP000265566"/>
    </source>
</evidence>
<protein>
    <submittedName>
        <fullName evidence="1">Uncharacterized protein</fullName>
    </submittedName>
</protein>
<evidence type="ECO:0000313" key="1">
    <source>
        <dbReference type="EMBL" id="RHN39935.1"/>
    </source>
</evidence>
<organism evidence="1 2">
    <name type="scientific">Medicago truncatula</name>
    <name type="common">Barrel medic</name>
    <name type="synonym">Medicago tribuloides</name>
    <dbReference type="NCBI Taxonomy" id="3880"/>
    <lineage>
        <taxon>Eukaryota</taxon>
        <taxon>Viridiplantae</taxon>
        <taxon>Streptophyta</taxon>
        <taxon>Embryophyta</taxon>
        <taxon>Tracheophyta</taxon>
        <taxon>Spermatophyta</taxon>
        <taxon>Magnoliopsida</taxon>
        <taxon>eudicotyledons</taxon>
        <taxon>Gunneridae</taxon>
        <taxon>Pentapetalae</taxon>
        <taxon>rosids</taxon>
        <taxon>fabids</taxon>
        <taxon>Fabales</taxon>
        <taxon>Fabaceae</taxon>
        <taxon>Papilionoideae</taxon>
        <taxon>50 kb inversion clade</taxon>
        <taxon>NPAAA clade</taxon>
        <taxon>Hologalegina</taxon>
        <taxon>IRL clade</taxon>
        <taxon>Trifolieae</taxon>
        <taxon>Medicago</taxon>
    </lineage>
</organism>
<proteinExistence type="predicted"/>
<reference evidence="2" key="1">
    <citation type="journal article" date="2018" name="Nat. Plants">
        <title>Whole-genome landscape of Medicago truncatula symbiotic genes.</title>
        <authorList>
            <person name="Pecrix Y."/>
            <person name="Staton S.E."/>
            <person name="Sallet E."/>
            <person name="Lelandais-Briere C."/>
            <person name="Moreau S."/>
            <person name="Carrere S."/>
            <person name="Blein T."/>
            <person name="Jardinaud M.F."/>
            <person name="Latrasse D."/>
            <person name="Zouine M."/>
            <person name="Zahm M."/>
            <person name="Kreplak J."/>
            <person name="Mayjonade B."/>
            <person name="Satge C."/>
            <person name="Perez M."/>
            <person name="Cauet S."/>
            <person name="Marande W."/>
            <person name="Chantry-Darmon C."/>
            <person name="Lopez-Roques C."/>
            <person name="Bouchez O."/>
            <person name="Berard A."/>
            <person name="Debelle F."/>
            <person name="Munos S."/>
            <person name="Bendahmane A."/>
            <person name="Berges H."/>
            <person name="Niebel A."/>
            <person name="Buitink J."/>
            <person name="Frugier F."/>
            <person name="Benhamed M."/>
            <person name="Crespi M."/>
            <person name="Gouzy J."/>
            <person name="Gamas P."/>
        </authorList>
    </citation>
    <scope>NUCLEOTIDE SEQUENCE [LARGE SCALE GENOMIC DNA]</scope>
    <source>
        <strain evidence="2">cv. Jemalong A17</strain>
    </source>
</reference>
<dbReference type="Proteomes" id="UP000265566">
    <property type="component" value="Chromosome 8"/>
</dbReference>
<gene>
    <name evidence="1" type="ORF">MtrunA17_Chr8g0349311</name>
</gene>
<dbReference type="Gramene" id="rna46019">
    <property type="protein sequence ID" value="RHN39935.1"/>
    <property type="gene ID" value="gene46019"/>
</dbReference>
<sequence>MTLNSIRSRASKYLACEATISFDFTSRALTYLDFRLYQEAVLHVLKILCTIKHIRES</sequence>
<name>A0A396GMN0_MEDTR</name>
<comment type="caution">
    <text evidence="1">The sequence shown here is derived from an EMBL/GenBank/DDBJ whole genome shotgun (WGS) entry which is preliminary data.</text>
</comment>